<sequence>MKENLQTDDIRTKMSYIIDVNIKNDVIEAETNSIIESIETNLQNESDLEKRLPMSFYPLKESVLKMDLVDDDIDYFALQRIYDPEVQQNETKLNKIWVEHQNSKRINIRFFRIKVIFNNFRS</sequence>
<proteinExistence type="predicted"/>
<dbReference type="Proteomes" id="UP001470230">
    <property type="component" value="Unassembled WGS sequence"/>
</dbReference>
<reference evidence="1 2" key="1">
    <citation type="submission" date="2024-04" db="EMBL/GenBank/DDBJ databases">
        <title>Tritrichomonas musculus Genome.</title>
        <authorList>
            <person name="Alves-Ferreira E."/>
            <person name="Grigg M."/>
            <person name="Lorenzi H."/>
            <person name="Galac M."/>
        </authorList>
    </citation>
    <scope>NUCLEOTIDE SEQUENCE [LARGE SCALE GENOMIC DNA]</scope>
    <source>
        <strain evidence="1 2">EAF2021</strain>
    </source>
</reference>
<protein>
    <submittedName>
        <fullName evidence="1">Uncharacterized protein</fullName>
    </submittedName>
</protein>
<name>A0ABR2JDC4_9EUKA</name>
<comment type="caution">
    <text evidence="1">The sequence shown here is derived from an EMBL/GenBank/DDBJ whole genome shotgun (WGS) entry which is preliminary data.</text>
</comment>
<evidence type="ECO:0000313" key="1">
    <source>
        <dbReference type="EMBL" id="KAK8875552.1"/>
    </source>
</evidence>
<gene>
    <name evidence="1" type="ORF">M9Y10_005719</name>
</gene>
<organism evidence="1 2">
    <name type="scientific">Tritrichomonas musculus</name>
    <dbReference type="NCBI Taxonomy" id="1915356"/>
    <lineage>
        <taxon>Eukaryota</taxon>
        <taxon>Metamonada</taxon>
        <taxon>Parabasalia</taxon>
        <taxon>Tritrichomonadida</taxon>
        <taxon>Tritrichomonadidae</taxon>
        <taxon>Tritrichomonas</taxon>
    </lineage>
</organism>
<accession>A0ABR2JDC4</accession>
<keyword evidence="2" id="KW-1185">Reference proteome</keyword>
<dbReference type="EMBL" id="JAPFFF010000012">
    <property type="protein sequence ID" value="KAK8875552.1"/>
    <property type="molecule type" value="Genomic_DNA"/>
</dbReference>
<evidence type="ECO:0000313" key="2">
    <source>
        <dbReference type="Proteomes" id="UP001470230"/>
    </source>
</evidence>